<dbReference type="EMBL" id="ATAM02000009">
    <property type="protein sequence ID" value="KAL0244023.1"/>
    <property type="molecule type" value="Genomic_DNA"/>
</dbReference>
<sequence length="81" mass="8747">MPFPHNRWKCPNLGFGAGLMGMPHPLGTSLAWGVGTGIDNTAAAWRRYYGLGGLLTGYPLHYKLPGKPGLGGYFGGWEIRD</sequence>
<name>A0ABR3BQ74_9TREE</name>
<evidence type="ECO:0000313" key="1">
    <source>
        <dbReference type="EMBL" id="KAL0244023.1"/>
    </source>
</evidence>
<protein>
    <submittedName>
        <fullName evidence="1">Uncharacterized protein</fullName>
    </submittedName>
</protein>
<dbReference type="Proteomes" id="UP000054399">
    <property type="component" value="Unassembled WGS sequence"/>
</dbReference>
<keyword evidence="2" id="KW-1185">Reference proteome</keyword>
<reference evidence="2" key="1">
    <citation type="submission" date="2015-01" db="EMBL/GenBank/DDBJ databases">
        <title>The Genome Sequence of Cryptococcus gattii MMRL2647.</title>
        <authorList>
            <consortium name="The Broad Institute Genomics Platform"/>
            <person name="Cuomo C."/>
            <person name="Litvintseva A."/>
            <person name="Chen Y."/>
            <person name="Heitman J."/>
            <person name="Sun S."/>
            <person name="Springer D."/>
            <person name="Dromer F."/>
            <person name="Young S."/>
            <person name="Zeng Q."/>
            <person name="Gargeya S."/>
            <person name="Abouelleil A."/>
            <person name="Alvarado L."/>
            <person name="Chapman S.B."/>
            <person name="Gainer-Dewar J."/>
            <person name="Goldberg J."/>
            <person name="Griggs A."/>
            <person name="Gujja S."/>
            <person name="Hansen M."/>
            <person name="Howarth C."/>
            <person name="Imamovic A."/>
            <person name="Larimer J."/>
            <person name="Murphy C."/>
            <person name="Naylor J."/>
            <person name="Pearson M."/>
            <person name="Priest M."/>
            <person name="Roberts A."/>
            <person name="Saif S."/>
            <person name="Shea T."/>
            <person name="Sykes S."/>
            <person name="Wortman J."/>
            <person name="Nusbaum C."/>
            <person name="Birren B."/>
        </authorList>
    </citation>
    <scope>NUCLEOTIDE SEQUENCE [LARGE SCALE GENOMIC DNA]</scope>
    <source>
        <strain evidence="2">IND107</strain>
    </source>
</reference>
<evidence type="ECO:0000313" key="2">
    <source>
        <dbReference type="Proteomes" id="UP000054399"/>
    </source>
</evidence>
<organism evidence="1 2">
    <name type="scientific">Cryptococcus tetragattii IND107</name>
    <dbReference type="NCBI Taxonomy" id="1296105"/>
    <lineage>
        <taxon>Eukaryota</taxon>
        <taxon>Fungi</taxon>
        <taxon>Dikarya</taxon>
        <taxon>Basidiomycota</taxon>
        <taxon>Agaricomycotina</taxon>
        <taxon>Tremellomycetes</taxon>
        <taxon>Tremellales</taxon>
        <taxon>Cryptococcaceae</taxon>
        <taxon>Cryptococcus</taxon>
        <taxon>Cryptococcus gattii species complex</taxon>
    </lineage>
</organism>
<dbReference type="RefSeq" id="XP_066612390.1">
    <property type="nucleotide sequence ID" value="XM_066759743.1"/>
</dbReference>
<comment type="caution">
    <text evidence="1">The sequence shown here is derived from an EMBL/GenBank/DDBJ whole genome shotgun (WGS) entry which is preliminary data.</text>
</comment>
<gene>
    <name evidence="1" type="ORF">I308_105286</name>
</gene>
<accession>A0ABR3BQ74</accession>
<reference evidence="1 2" key="2">
    <citation type="submission" date="2024-01" db="EMBL/GenBank/DDBJ databases">
        <title>Comparative genomics of Cryptococcus and Kwoniella reveals pathogenesis evolution and contrasting modes of karyotype evolution via chromosome fusion or intercentromeric recombination.</title>
        <authorList>
            <person name="Coelho M.A."/>
            <person name="David-Palma M."/>
            <person name="Shea T."/>
            <person name="Bowers K."/>
            <person name="Mcginley-Smith S."/>
            <person name="Mohammad A.W."/>
            <person name="Gnirke A."/>
            <person name="Yurkov A.M."/>
            <person name="Nowrousian M."/>
            <person name="Sun S."/>
            <person name="Cuomo C.A."/>
            <person name="Heitman J."/>
        </authorList>
    </citation>
    <scope>NUCLEOTIDE SEQUENCE [LARGE SCALE GENOMIC DNA]</scope>
    <source>
        <strain evidence="1 2">IND107</strain>
    </source>
</reference>
<dbReference type="GeneID" id="91992142"/>
<proteinExistence type="predicted"/>